<evidence type="ECO:0000313" key="20">
    <source>
        <dbReference type="Proteomes" id="UP001500968"/>
    </source>
</evidence>
<evidence type="ECO:0000256" key="7">
    <source>
        <dbReference type="ARBA" id="ARBA00022729"/>
    </source>
</evidence>
<keyword evidence="5" id="KW-0762">Sugar transport</keyword>
<protein>
    <submittedName>
        <fullName evidence="19">Polysaccharide biosynthesis/export family protein</fullName>
    </submittedName>
</protein>
<keyword evidence="10" id="KW-0626">Porin</keyword>
<keyword evidence="14" id="KW-0449">Lipoprotein</keyword>
<keyword evidence="13" id="KW-0998">Cell outer membrane</keyword>
<dbReference type="PANTHER" id="PTHR33619:SF3">
    <property type="entry name" value="POLYSACCHARIDE EXPORT PROTEIN GFCE-RELATED"/>
    <property type="match status" value="1"/>
</dbReference>
<reference evidence="20" key="1">
    <citation type="journal article" date="2019" name="Int. J. Syst. Evol. Microbiol.">
        <title>The Global Catalogue of Microorganisms (GCM) 10K type strain sequencing project: providing services to taxonomists for standard genome sequencing and annotation.</title>
        <authorList>
            <consortium name="The Broad Institute Genomics Platform"/>
            <consortium name="The Broad Institute Genome Sequencing Center for Infectious Disease"/>
            <person name="Wu L."/>
            <person name="Ma J."/>
        </authorList>
    </citation>
    <scope>NUCLEOTIDE SEQUENCE [LARGE SCALE GENOMIC DNA]</scope>
    <source>
        <strain evidence="20">JCM 17064</strain>
    </source>
</reference>
<evidence type="ECO:0000256" key="10">
    <source>
        <dbReference type="ARBA" id="ARBA00023114"/>
    </source>
</evidence>
<feature type="signal peptide" evidence="16">
    <location>
        <begin position="1"/>
        <end position="24"/>
    </location>
</feature>
<keyword evidence="20" id="KW-1185">Reference proteome</keyword>
<comment type="subcellular location">
    <subcellularLocation>
        <location evidence="1">Cell outer membrane</location>
        <topology evidence="1">Multi-pass membrane protein</topology>
    </subcellularLocation>
</comment>
<evidence type="ECO:0000256" key="14">
    <source>
        <dbReference type="ARBA" id="ARBA00023288"/>
    </source>
</evidence>
<evidence type="ECO:0000256" key="6">
    <source>
        <dbReference type="ARBA" id="ARBA00022692"/>
    </source>
</evidence>
<accession>A0ABP7TQV3</accession>
<dbReference type="PANTHER" id="PTHR33619">
    <property type="entry name" value="POLYSACCHARIDE EXPORT PROTEIN GFCE-RELATED"/>
    <property type="match status" value="1"/>
</dbReference>
<keyword evidence="7 16" id="KW-0732">Signal</keyword>
<keyword evidence="4" id="KW-1134">Transmembrane beta strand</keyword>
<evidence type="ECO:0000256" key="2">
    <source>
        <dbReference type="ARBA" id="ARBA00009450"/>
    </source>
</evidence>
<evidence type="ECO:0000256" key="12">
    <source>
        <dbReference type="ARBA" id="ARBA00023139"/>
    </source>
</evidence>
<sequence>MSFKFCIKFFLVTVLLTMVSCASRKDIVYLQNVETVGNQSDALNYEPKLQNDDLLSIIVSADQPELTIPFNMPQIQGNYQINENQDGIKTYLIDAYGFIEFPVVGKIKLAGLSRSEAVTKLQTAVKEYITNPTINLRILNYKVSVLGEVLKPGTIKINSERITLLEAISQAGDLTIYGKRDNILVVRESNGKMTYNRVDITKADFINSPFYYLSQNDVVMVEPNKTRVNSSAVGPNVTTVISALSLLGTILIILTR</sequence>
<keyword evidence="11 15" id="KW-0472">Membrane</keyword>
<dbReference type="InterPro" id="IPR003715">
    <property type="entry name" value="Poly_export_N"/>
</dbReference>
<dbReference type="Gene3D" id="3.10.560.10">
    <property type="entry name" value="Outer membrane lipoprotein wza domain like"/>
    <property type="match status" value="1"/>
</dbReference>
<feature type="domain" description="Polysaccharide export protein N-terminal" evidence="17">
    <location>
        <begin position="44"/>
        <end position="138"/>
    </location>
</feature>
<comment type="caution">
    <text evidence="19">The sequence shown here is derived from an EMBL/GenBank/DDBJ whole genome shotgun (WGS) entry which is preliminary data.</text>
</comment>
<evidence type="ECO:0000256" key="9">
    <source>
        <dbReference type="ARBA" id="ARBA00023065"/>
    </source>
</evidence>
<evidence type="ECO:0000256" key="4">
    <source>
        <dbReference type="ARBA" id="ARBA00022452"/>
    </source>
</evidence>
<feature type="domain" description="SLBB" evidence="18">
    <location>
        <begin position="142"/>
        <end position="221"/>
    </location>
</feature>
<evidence type="ECO:0000259" key="18">
    <source>
        <dbReference type="Pfam" id="PF22461"/>
    </source>
</evidence>
<feature type="transmembrane region" description="Helical" evidence="15">
    <location>
        <begin position="233"/>
        <end position="254"/>
    </location>
</feature>
<evidence type="ECO:0000256" key="3">
    <source>
        <dbReference type="ARBA" id="ARBA00022448"/>
    </source>
</evidence>
<keyword evidence="9" id="KW-0406">Ion transport</keyword>
<keyword evidence="8" id="KW-0625">Polysaccharide transport</keyword>
<proteinExistence type="inferred from homology"/>
<keyword evidence="3" id="KW-0813">Transport</keyword>
<evidence type="ECO:0000256" key="13">
    <source>
        <dbReference type="ARBA" id="ARBA00023237"/>
    </source>
</evidence>
<dbReference type="Proteomes" id="UP001500968">
    <property type="component" value="Unassembled WGS sequence"/>
</dbReference>
<keyword evidence="6 15" id="KW-0812">Transmembrane</keyword>
<keyword evidence="12" id="KW-0564">Palmitate</keyword>
<dbReference type="RefSeq" id="WP_324691481.1">
    <property type="nucleotide sequence ID" value="NZ_BAABCR010000014.1"/>
</dbReference>
<evidence type="ECO:0000256" key="8">
    <source>
        <dbReference type="ARBA" id="ARBA00023047"/>
    </source>
</evidence>
<dbReference type="InterPro" id="IPR049712">
    <property type="entry name" value="Poly_export"/>
</dbReference>
<evidence type="ECO:0000256" key="11">
    <source>
        <dbReference type="ARBA" id="ARBA00023136"/>
    </source>
</evidence>
<dbReference type="PROSITE" id="PS51257">
    <property type="entry name" value="PROKAR_LIPOPROTEIN"/>
    <property type="match status" value="1"/>
</dbReference>
<dbReference type="Pfam" id="PF02563">
    <property type="entry name" value="Poly_export"/>
    <property type="match status" value="1"/>
</dbReference>
<gene>
    <name evidence="19" type="ORF">GCM10022386_12160</name>
</gene>
<dbReference type="EMBL" id="BAABCR010000014">
    <property type="protein sequence ID" value="GAA4029869.1"/>
    <property type="molecule type" value="Genomic_DNA"/>
</dbReference>
<organism evidence="19 20">
    <name type="scientific">Flavobacterium cheonhonense</name>
    <dbReference type="NCBI Taxonomy" id="706185"/>
    <lineage>
        <taxon>Bacteria</taxon>
        <taxon>Pseudomonadati</taxon>
        <taxon>Bacteroidota</taxon>
        <taxon>Flavobacteriia</taxon>
        <taxon>Flavobacteriales</taxon>
        <taxon>Flavobacteriaceae</taxon>
        <taxon>Flavobacterium</taxon>
    </lineage>
</organism>
<comment type="similarity">
    <text evidence="2">Belongs to the BexD/CtrA/VexA family.</text>
</comment>
<dbReference type="Pfam" id="PF22461">
    <property type="entry name" value="SLBB_2"/>
    <property type="match status" value="1"/>
</dbReference>
<evidence type="ECO:0000256" key="16">
    <source>
        <dbReference type="SAM" id="SignalP"/>
    </source>
</evidence>
<name>A0ABP7TQV3_9FLAO</name>
<evidence type="ECO:0000256" key="5">
    <source>
        <dbReference type="ARBA" id="ARBA00022597"/>
    </source>
</evidence>
<evidence type="ECO:0000313" key="19">
    <source>
        <dbReference type="EMBL" id="GAA4029869.1"/>
    </source>
</evidence>
<keyword evidence="15" id="KW-1133">Transmembrane helix</keyword>
<dbReference type="InterPro" id="IPR054765">
    <property type="entry name" value="SLBB_dom"/>
</dbReference>
<evidence type="ECO:0000256" key="15">
    <source>
        <dbReference type="SAM" id="Phobius"/>
    </source>
</evidence>
<evidence type="ECO:0000256" key="1">
    <source>
        <dbReference type="ARBA" id="ARBA00004571"/>
    </source>
</evidence>
<evidence type="ECO:0000259" key="17">
    <source>
        <dbReference type="Pfam" id="PF02563"/>
    </source>
</evidence>
<feature type="chain" id="PRO_5045195666" evidence="16">
    <location>
        <begin position="25"/>
        <end position="256"/>
    </location>
</feature>